<evidence type="ECO:0000256" key="3">
    <source>
        <dbReference type="ARBA" id="ARBA00022741"/>
    </source>
</evidence>
<dbReference type="CDD" id="cd13970">
    <property type="entry name" value="ABC1_ADCK3"/>
    <property type="match status" value="1"/>
</dbReference>
<accession>A0ABS8P329</accession>
<evidence type="ECO:0000256" key="2">
    <source>
        <dbReference type="ARBA" id="ARBA00022679"/>
    </source>
</evidence>
<dbReference type="Pfam" id="PF03109">
    <property type="entry name" value="ABC1"/>
    <property type="match status" value="1"/>
</dbReference>
<dbReference type="EMBL" id="JAJNDB010000001">
    <property type="protein sequence ID" value="MCD2192448.1"/>
    <property type="molecule type" value="Genomic_DNA"/>
</dbReference>
<dbReference type="Proteomes" id="UP001199469">
    <property type="component" value="Unassembled WGS sequence"/>
</dbReference>
<name>A0ABS8P329_9PSEU</name>
<comment type="caution">
    <text evidence="6">The sequence shown here is derived from an EMBL/GenBank/DDBJ whole genome shotgun (WGS) entry which is preliminary data.</text>
</comment>
<reference evidence="6 7" key="1">
    <citation type="submission" date="2021-11" db="EMBL/GenBank/DDBJ databases">
        <title>Draft genome sequence of Actinomycetospora sp. SF1 isolated from the rhizosphere soil.</title>
        <authorList>
            <person name="Duangmal K."/>
            <person name="Chantavorakit T."/>
        </authorList>
    </citation>
    <scope>NUCLEOTIDE SEQUENCE [LARGE SCALE GENOMIC DNA]</scope>
    <source>
        <strain evidence="6 7">TBRC 5722</strain>
    </source>
</reference>
<dbReference type="InterPro" id="IPR004147">
    <property type="entry name" value="ABC1_dom"/>
</dbReference>
<keyword evidence="7" id="KW-1185">Reference proteome</keyword>
<organism evidence="6 7">
    <name type="scientific">Actinomycetospora endophytica</name>
    <dbReference type="NCBI Taxonomy" id="2291215"/>
    <lineage>
        <taxon>Bacteria</taxon>
        <taxon>Bacillati</taxon>
        <taxon>Actinomycetota</taxon>
        <taxon>Actinomycetes</taxon>
        <taxon>Pseudonocardiales</taxon>
        <taxon>Pseudonocardiaceae</taxon>
        <taxon>Actinomycetospora</taxon>
    </lineage>
</organism>
<dbReference type="InterPro" id="IPR011009">
    <property type="entry name" value="Kinase-like_dom_sf"/>
</dbReference>
<evidence type="ECO:0000313" key="7">
    <source>
        <dbReference type="Proteomes" id="UP001199469"/>
    </source>
</evidence>
<keyword evidence="6" id="KW-0418">Kinase</keyword>
<keyword evidence="3" id="KW-0547">Nucleotide-binding</keyword>
<evidence type="ECO:0000256" key="4">
    <source>
        <dbReference type="ARBA" id="ARBA00022840"/>
    </source>
</evidence>
<evidence type="ECO:0000313" key="6">
    <source>
        <dbReference type="EMBL" id="MCD2192448.1"/>
    </source>
</evidence>
<dbReference type="RefSeq" id="WP_230730122.1">
    <property type="nucleotide sequence ID" value="NZ_JAJNDB010000001.1"/>
</dbReference>
<keyword evidence="4" id="KW-0067">ATP-binding</keyword>
<proteinExistence type="inferred from homology"/>
<dbReference type="PANTHER" id="PTHR43851:SF3">
    <property type="entry name" value="COENZYME Q8"/>
    <property type="match status" value="1"/>
</dbReference>
<dbReference type="SUPFAM" id="SSF56112">
    <property type="entry name" value="Protein kinase-like (PK-like)"/>
    <property type="match status" value="1"/>
</dbReference>
<evidence type="ECO:0000259" key="5">
    <source>
        <dbReference type="PROSITE" id="PS50011"/>
    </source>
</evidence>
<gene>
    <name evidence="6" type="ORF">LQ327_03435</name>
</gene>
<dbReference type="PROSITE" id="PS50011">
    <property type="entry name" value="PROTEIN_KINASE_DOM"/>
    <property type="match status" value="1"/>
</dbReference>
<dbReference type="InterPro" id="IPR034646">
    <property type="entry name" value="ADCK3_dom"/>
</dbReference>
<feature type="domain" description="Protein kinase" evidence="5">
    <location>
        <begin position="130"/>
        <end position="455"/>
    </location>
</feature>
<dbReference type="InterPro" id="IPR000719">
    <property type="entry name" value="Prot_kinase_dom"/>
</dbReference>
<dbReference type="Gene3D" id="1.10.510.10">
    <property type="entry name" value="Transferase(Phosphotransferase) domain 1"/>
    <property type="match status" value="1"/>
</dbReference>
<protein>
    <submittedName>
        <fullName evidence="6">AarF/ABC1/UbiB kinase family protein</fullName>
    </submittedName>
</protein>
<sequence>MSDDRTDTGATRGTARRTGRLAMLPLGAAGRSVAGWGRRALGGDPEALSREALARNSDQLFAVLGQLKGGAMKLGQTLAVFETMMPAEVAEPYREALTRLQTTGEPMPAATVHRVLAEQLGRGWRSRFAAFDDEPAGVASLGQVHRATWADGRDVAVKIQYPGAEAALRSDLSVLRRTSWLLTRLLPGLDARALLDEISDRTAAELDYRREADHQRAHAAALAGDPEVCVPAVVASSPAVLVSEWLDGVPLSRWSLRPATDADDQAERDRVAGALVELLFSSPARVGLLHADPHPGNVLVLRDGRVGLVDFGAVAELPDGVPAVLGRLMRMLADDDPGVTTAAREAGFLTGETGDEDIAAWVGGLADPLKGETFHFTEAWMRRQGHRIVSPFGAAHRGTGRSLDLPAHWMSLLRVTGGWMSVLSRLDVTVPARGCAEEWVAGFADPVSDSPAARR</sequence>
<evidence type="ECO:0000256" key="1">
    <source>
        <dbReference type="ARBA" id="ARBA00009670"/>
    </source>
</evidence>
<dbReference type="PANTHER" id="PTHR43851">
    <property type="match status" value="1"/>
</dbReference>
<keyword evidence="2" id="KW-0808">Transferase</keyword>
<dbReference type="InterPro" id="IPR051409">
    <property type="entry name" value="Atypical_kinase_ADCK"/>
</dbReference>
<comment type="similarity">
    <text evidence="1">Belongs to the protein kinase superfamily. ADCK protein kinase family.</text>
</comment>
<dbReference type="GO" id="GO:0016301">
    <property type="term" value="F:kinase activity"/>
    <property type="evidence" value="ECO:0007669"/>
    <property type="project" value="UniProtKB-KW"/>
</dbReference>